<dbReference type="NCBIfam" id="NF033517">
    <property type="entry name" value="transpos_IS66"/>
    <property type="match status" value="1"/>
</dbReference>
<dbReference type="EMBL" id="AGYG01000031">
    <property type="protein sequence ID" value="ENZ32812.1"/>
    <property type="molecule type" value="Genomic_DNA"/>
</dbReference>
<sequence length="264" mass="30194">MWVYRTGSLEAHPFVLYEYQKGRKADYPRQFLKDCSGICVTDGYEVYHSIARERNDLTIAGCWSHARRDFADVVKSAGKEKGSVQESICYKAFQIIQTMFRYEQGYADMPPEESLEQRKRNVAPLVAAFFAYLKYEQGHVAPKMKTGRAISYCINQESFLRVFLTDGAVPMTNNAAEQSIRPFTLGRKNWYLIDTSGGAKSSAIAYSIAETAKANNLKPYEYFKYLLEELPKHGEFEDPSYLDELLPWSEKLPGCCQKKLKSES</sequence>
<feature type="domain" description="Transposase IS66 C-terminal" evidence="2">
    <location>
        <begin position="207"/>
        <end position="248"/>
    </location>
</feature>
<dbReference type="InterPro" id="IPR039552">
    <property type="entry name" value="IS66_C"/>
</dbReference>
<dbReference type="PANTHER" id="PTHR33678">
    <property type="entry name" value="BLL1576 PROTEIN"/>
    <property type="match status" value="1"/>
</dbReference>
<dbReference type="Pfam" id="PF13817">
    <property type="entry name" value="DDE_Tnp_IS66_C"/>
    <property type="match status" value="1"/>
</dbReference>
<proteinExistence type="predicted"/>
<accession>R0AL26</accession>
<evidence type="ECO:0000313" key="3">
    <source>
        <dbReference type="EMBL" id="ENZ32812.1"/>
    </source>
</evidence>
<organism evidence="3 4">
    <name type="scientific">Enterocloster bolteae 90B8</name>
    <dbReference type="NCBI Taxonomy" id="997897"/>
    <lineage>
        <taxon>Bacteria</taxon>
        <taxon>Bacillati</taxon>
        <taxon>Bacillota</taxon>
        <taxon>Clostridia</taxon>
        <taxon>Lachnospirales</taxon>
        <taxon>Lachnospiraceae</taxon>
        <taxon>Enterocloster</taxon>
    </lineage>
</organism>
<dbReference type="InterPro" id="IPR052344">
    <property type="entry name" value="Transposase-related"/>
</dbReference>
<comment type="caution">
    <text evidence="3">The sequence shown here is derived from an EMBL/GenBank/DDBJ whole genome shotgun (WGS) entry which is preliminary data.</text>
</comment>
<evidence type="ECO:0000259" key="1">
    <source>
        <dbReference type="Pfam" id="PF03050"/>
    </source>
</evidence>
<dbReference type="InterPro" id="IPR004291">
    <property type="entry name" value="Transposase_IS66_central"/>
</dbReference>
<feature type="domain" description="Transposase IS66 central" evidence="1">
    <location>
        <begin position="1"/>
        <end position="200"/>
    </location>
</feature>
<dbReference type="PANTHER" id="PTHR33678:SF2">
    <property type="match status" value="1"/>
</dbReference>
<dbReference type="Pfam" id="PF03050">
    <property type="entry name" value="DDE_Tnp_IS66"/>
    <property type="match status" value="1"/>
</dbReference>
<evidence type="ECO:0000259" key="2">
    <source>
        <dbReference type="Pfam" id="PF13817"/>
    </source>
</evidence>
<name>R0AL26_9FIRM</name>
<protein>
    <submittedName>
        <fullName evidence="3">Uncharacterized protein</fullName>
    </submittedName>
</protein>
<dbReference type="Proteomes" id="UP000013041">
    <property type="component" value="Unassembled WGS sequence"/>
</dbReference>
<gene>
    <name evidence="3" type="ORF">HMPREF1097_05025</name>
</gene>
<dbReference type="PATRIC" id="fig|997897.5.peg.5291"/>
<dbReference type="HOGENOM" id="CLU_023034_5_0_9"/>
<dbReference type="AlphaFoldDB" id="R0AL26"/>
<evidence type="ECO:0000313" key="4">
    <source>
        <dbReference type="Proteomes" id="UP000013041"/>
    </source>
</evidence>
<reference evidence="3 4" key="1">
    <citation type="submission" date="2013-01" db="EMBL/GenBank/DDBJ databases">
        <title>The Genome Sequence of Clostridium bolteae 90B8.</title>
        <authorList>
            <consortium name="The Broad Institute Genome Sequencing Platform"/>
            <person name="Earl A."/>
            <person name="Ward D."/>
            <person name="Feldgarden M."/>
            <person name="Gevers D."/>
            <person name="Courvalin P."/>
            <person name="Lambert T."/>
            <person name="Walker B."/>
            <person name="Young S.K."/>
            <person name="Zeng Q."/>
            <person name="Gargeya S."/>
            <person name="Fitzgerald M."/>
            <person name="Haas B."/>
            <person name="Abouelleil A."/>
            <person name="Alvarado L."/>
            <person name="Arachchi H.M."/>
            <person name="Berlin A.M."/>
            <person name="Chapman S.B."/>
            <person name="Dewar J."/>
            <person name="Goldberg J."/>
            <person name="Griggs A."/>
            <person name="Gujja S."/>
            <person name="Hansen M."/>
            <person name="Howarth C."/>
            <person name="Imamovic A."/>
            <person name="Larimer J."/>
            <person name="McCowan C."/>
            <person name="Murphy C."/>
            <person name="Neiman D."/>
            <person name="Pearson M."/>
            <person name="Priest M."/>
            <person name="Roberts A."/>
            <person name="Saif S."/>
            <person name="Shea T."/>
            <person name="Sisk P."/>
            <person name="Sykes S."/>
            <person name="Wortman J."/>
            <person name="Nusbaum C."/>
            <person name="Birren B."/>
        </authorList>
    </citation>
    <scope>NUCLEOTIDE SEQUENCE [LARGE SCALE GENOMIC DNA]</scope>
    <source>
        <strain evidence="3 4">90B8</strain>
    </source>
</reference>